<comment type="caution">
    <text evidence="5">The sequence shown here is derived from an EMBL/GenBank/DDBJ whole genome shotgun (WGS) entry which is preliminary data.</text>
</comment>
<organism evidence="5 6">
    <name type="scientific">Butyricicoccus intestinisimiae</name>
    <dbReference type="NCBI Taxonomy" id="2841509"/>
    <lineage>
        <taxon>Bacteria</taxon>
        <taxon>Bacillati</taxon>
        <taxon>Bacillota</taxon>
        <taxon>Clostridia</taxon>
        <taxon>Eubacteriales</taxon>
        <taxon>Butyricicoccaceae</taxon>
        <taxon>Butyricicoccus</taxon>
    </lineage>
</organism>
<dbReference type="InterPro" id="IPR000524">
    <property type="entry name" value="Tscrpt_reg_HTH_GntR"/>
</dbReference>
<dbReference type="EMBL" id="JAHLQI010000005">
    <property type="protein sequence ID" value="MBU5490937.1"/>
    <property type="molecule type" value="Genomic_DNA"/>
</dbReference>
<protein>
    <submittedName>
        <fullName evidence="5">FadR family transcriptional regulator</fullName>
    </submittedName>
</protein>
<dbReference type="SMART" id="SM00895">
    <property type="entry name" value="FCD"/>
    <property type="match status" value="1"/>
</dbReference>
<dbReference type="Pfam" id="PF00392">
    <property type="entry name" value="GntR"/>
    <property type="match status" value="1"/>
</dbReference>
<keyword evidence="3" id="KW-0804">Transcription</keyword>
<evidence type="ECO:0000259" key="4">
    <source>
        <dbReference type="PROSITE" id="PS50949"/>
    </source>
</evidence>
<dbReference type="Pfam" id="PF07729">
    <property type="entry name" value="FCD"/>
    <property type="match status" value="1"/>
</dbReference>
<keyword evidence="1" id="KW-0805">Transcription regulation</keyword>
<dbReference type="PANTHER" id="PTHR43537">
    <property type="entry name" value="TRANSCRIPTIONAL REGULATOR, GNTR FAMILY"/>
    <property type="match status" value="1"/>
</dbReference>
<dbReference type="PROSITE" id="PS50949">
    <property type="entry name" value="HTH_GNTR"/>
    <property type="match status" value="1"/>
</dbReference>
<evidence type="ECO:0000256" key="3">
    <source>
        <dbReference type="ARBA" id="ARBA00023163"/>
    </source>
</evidence>
<dbReference type="InterPro" id="IPR011711">
    <property type="entry name" value="GntR_C"/>
</dbReference>
<dbReference type="RefSeq" id="WP_216470653.1">
    <property type="nucleotide sequence ID" value="NZ_JAHLQI010000005.1"/>
</dbReference>
<dbReference type="SMART" id="SM00345">
    <property type="entry name" value="HTH_GNTR"/>
    <property type="match status" value="1"/>
</dbReference>
<sequence>MKNNTLTQRTADRLRHMIVKQKKFHFGEKLPNENDLSEQLGISRTTLREAIRILTSEGLLVVRRGKGTFVSDQINQYADPELLGLGALTDTKITLRDLYEARMIFEPEAAALACRRASDEEIQHILELGRICQEQLKSNPTGKKRIESENMFHGAIIRAAHNDFLSQFVPLLTQTIEQTFSFQFDYEVIAEDAFKDHILIMEFLQKRDAEATRSAVRIHLHHAVWNEQLPERP</sequence>
<name>A0ABS6ET99_9FIRM</name>
<proteinExistence type="predicted"/>
<evidence type="ECO:0000313" key="6">
    <source>
        <dbReference type="Proteomes" id="UP000783588"/>
    </source>
</evidence>
<feature type="domain" description="HTH gntR-type" evidence="4">
    <location>
        <begin position="4"/>
        <end position="73"/>
    </location>
</feature>
<keyword evidence="6" id="KW-1185">Reference proteome</keyword>
<evidence type="ECO:0000256" key="2">
    <source>
        <dbReference type="ARBA" id="ARBA00023125"/>
    </source>
</evidence>
<keyword evidence="2" id="KW-0238">DNA-binding</keyword>
<evidence type="ECO:0000313" key="5">
    <source>
        <dbReference type="EMBL" id="MBU5490937.1"/>
    </source>
</evidence>
<accession>A0ABS6ET99</accession>
<evidence type="ECO:0000256" key="1">
    <source>
        <dbReference type="ARBA" id="ARBA00023015"/>
    </source>
</evidence>
<dbReference type="Proteomes" id="UP000783588">
    <property type="component" value="Unassembled WGS sequence"/>
</dbReference>
<dbReference type="PANTHER" id="PTHR43537:SF5">
    <property type="entry name" value="UXU OPERON TRANSCRIPTIONAL REGULATOR"/>
    <property type="match status" value="1"/>
</dbReference>
<gene>
    <name evidence="5" type="ORF">KQI75_09965</name>
</gene>
<reference evidence="5 6" key="1">
    <citation type="submission" date="2021-06" db="EMBL/GenBank/DDBJ databases">
        <authorList>
            <person name="Sun Q."/>
            <person name="Li D."/>
        </authorList>
    </citation>
    <scope>NUCLEOTIDE SEQUENCE [LARGE SCALE GENOMIC DNA]</scope>
    <source>
        <strain evidence="5 6">MSJd-7</strain>
    </source>
</reference>
<dbReference type="CDD" id="cd07377">
    <property type="entry name" value="WHTH_GntR"/>
    <property type="match status" value="1"/>
</dbReference>